<proteinExistence type="predicted"/>
<dbReference type="Proteomes" id="UP000196531">
    <property type="component" value="Unassembled WGS sequence"/>
</dbReference>
<sequence length="119" mass="13698">MRFILLFLLLFSQTSFSLERADAFIVTAYNKQFKVLSPAKRTKKISVIIENKTLVKLIGEVVNENGTDREIVTIKPGKYKSVELVFEKNTKYYFIPLSPAFQKVVLDFGKKAYEIPSKK</sequence>
<feature type="chain" id="PRO_5012689557" evidence="1">
    <location>
        <begin position="18"/>
        <end position="119"/>
    </location>
</feature>
<dbReference type="AlphaFoldDB" id="A0A1Y5FCU3"/>
<evidence type="ECO:0000313" key="3">
    <source>
        <dbReference type="Proteomes" id="UP000196531"/>
    </source>
</evidence>
<keyword evidence="1" id="KW-0732">Signal</keyword>
<feature type="signal peptide" evidence="1">
    <location>
        <begin position="1"/>
        <end position="17"/>
    </location>
</feature>
<comment type="caution">
    <text evidence="2">The sequence shown here is derived from an EMBL/GenBank/DDBJ whole genome shotgun (WGS) entry which is preliminary data.</text>
</comment>
<reference evidence="3" key="1">
    <citation type="journal article" date="2017" name="Proc. Natl. Acad. Sci. U.S.A.">
        <title>Simulation of Deepwater Horizon oil plume reveals substrate specialization within a complex community of hydrocarbon-degraders.</title>
        <authorList>
            <person name="Hu P."/>
            <person name="Dubinsky E.A."/>
            <person name="Probst A.J."/>
            <person name="Wang J."/>
            <person name="Sieber C.M.K."/>
            <person name="Tom L.M."/>
            <person name="Gardinali P."/>
            <person name="Banfield J.F."/>
            <person name="Atlas R.M."/>
            <person name="Andersen G.L."/>
        </authorList>
    </citation>
    <scope>NUCLEOTIDE SEQUENCE [LARGE SCALE GENOMIC DNA]</scope>
</reference>
<evidence type="ECO:0000256" key="1">
    <source>
        <dbReference type="SAM" id="SignalP"/>
    </source>
</evidence>
<accession>A0A1Y5FCU3</accession>
<gene>
    <name evidence="2" type="ORF">A9Q84_02675</name>
</gene>
<name>A0A1Y5FCU3_9BACT</name>
<organism evidence="2 3">
    <name type="scientific">Halobacteriovorax marinus</name>
    <dbReference type="NCBI Taxonomy" id="97084"/>
    <lineage>
        <taxon>Bacteria</taxon>
        <taxon>Pseudomonadati</taxon>
        <taxon>Bdellovibrionota</taxon>
        <taxon>Bacteriovoracia</taxon>
        <taxon>Bacteriovoracales</taxon>
        <taxon>Halobacteriovoraceae</taxon>
        <taxon>Halobacteriovorax</taxon>
    </lineage>
</organism>
<dbReference type="EMBL" id="MAAO01000002">
    <property type="protein sequence ID" value="OUR99953.1"/>
    <property type="molecule type" value="Genomic_DNA"/>
</dbReference>
<protein>
    <submittedName>
        <fullName evidence="2">Uncharacterized protein</fullName>
    </submittedName>
</protein>
<evidence type="ECO:0000313" key="2">
    <source>
        <dbReference type="EMBL" id="OUR99953.1"/>
    </source>
</evidence>